<evidence type="ECO:0000313" key="2">
    <source>
        <dbReference type="EMBL" id="WCO68134.1"/>
    </source>
</evidence>
<evidence type="ECO:0000313" key="3">
    <source>
        <dbReference type="Proteomes" id="UP001216390"/>
    </source>
</evidence>
<protein>
    <submittedName>
        <fullName evidence="2">Uncharacterized protein</fullName>
    </submittedName>
</protein>
<dbReference type="Proteomes" id="UP001216390">
    <property type="component" value="Chromosome"/>
</dbReference>
<feature type="region of interest" description="Disordered" evidence="1">
    <location>
        <begin position="49"/>
        <end position="71"/>
    </location>
</feature>
<dbReference type="KEGG" id="ima:PO878_05275"/>
<proteinExistence type="predicted"/>
<name>A0AAE9Y7G9_9ACTN</name>
<reference evidence="2" key="1">
    <citation type="submission" date="2023-01" db="EMBL/GenBank/DDBJ databases">
        <title>The diversity of Class Acidimicrobiia in South China Sea sediment environments and the proposal of Iamia marina sp. nov., a novel species of the genus Iamia.</title>
        <authorList>
            <person name="He Y."/>
            <person name="Tian X."/>
        </authorList>
    </citation>
    <scope>NUCLEOTIDE SEQUENCE</scope>
    <source>
        <strain evidence="2">DSM 19957</strain>
    </source>
</reference>
<organism evidence="2 3">
    <name type="scientific">Iamia majanohamensis</name>
    <dbReference type="NCBI Taxonomy" id="467976"/>
    <lineage>
        <taxon>Bacteria</taxon>
        <taxon>Bacillati</taxon>
        <taxon>Actinomycetota</taxon>
        <taxon>Acidimicrobiia</taxon>
        <taxon>Acidimicrobiales</taxon>
        <taxon>Iamiaceae</taxon>
        <taxon>Iamia</taxon>
    </lineage>
</organism>
<feature type="compositionally biased region" description="Low complexity" evidence="1">
    <location>
        <begin position="61"/>
        <end position="71"/>
    </location>
</feature>
<sequence>MESFVVRVRAGLAAGALAGEVEVVATGRRAVFRSAEDLVGLLVDLTAAGGAPSPPGGEGPAAGAPAGEVAG</sequence>
<accession>A0AAE9Y7G9</accession>
<evidence type="ECO:0000256" key="1">
    <source>
        <dbReference type="SAM" id="MobiDB-lite"/>
    </source>
</evidence>
<gene>
    <name evidence="2" type="ORF">PO878_05275</name>
</gene>
<dbReference type="EMBL" id="CP116942">
    <property type="protein sequence ID" value="WCO68134.1"/>
    <property type="molecule type" value="Genomic_DNA"/>
</dbReference>
<dbReference type="AlphaFoldDB" id="A0AAE9Y7G9"/>
<dbReference type="RefSeq" id="WP_272737651.1">
    <property type="nucleotide sequence ID" value="NZ_CP116942.1"/>
</dbReference>
<keyword evidence="3" id="KW-1185">Reference proteome</keyword>